<dbReference type="PANTHER" id="PTHR31060:SF4">
    <property type="entry name" value="1,8-CINEOLE SYNTHASE"/>
    <property type="match status" value="1"/>
</dbReference>
<dbReference type="InterPro" id="IPR038920">
    <property type="entry name" value="At3g05675-like"/>
</dbReference>
<dbReference type="AlphaFoldDB" id="J3LH74"/>
<dbReference type="GO" id="GO:0016567">
    <property type="term" value="P:protein ubiquitination"/>
    <property type="evidence" value="ECO:0007669"/>
    <property type="project" value="UniProtKB-UniPathway"/>
</dbReference>
<dbReference type="UniPathway" id="UPA00143"/>
<sequence length="154" mass="17150">MDTLQQRRNQLRMPMDPLASFAASFFSALSPPSAAAAAAAGDRSTHANSREFELCPGGNEEKGAIAEQRVSLLRSWLALLCRGSNGTDAPVLSCKERTEMVAVLDDLIGKLPWEQQEEVLALWLHHFAACPDTDWPNLESCYTRWYAESRRLLE</sequence>
<protein>
    <submittedName>
        <fullName evidence="1">Uncharacterized protein</fullName>
    </submittedName>
</protein>
<dbReference type="Gramene" id="OB02G39910.1">
    <property type="protein sequence ID" value="OB02G39910.1"/>
    <property type="gene ID" value="OB02G39910"/>
</dbReference>
<dbReference type="STRING" id="4533.J3LH74"/>
<evidence type="ECO:0000313" key="1">
    <source>
        <dbReference type="EnsemblPlants" id="OB02G39910.1"/>
    </source>
</evidence>
<organism evidence="1">
    <name type="scientific">Oryza brachyantha</name>
    <name type="common">malo sina</name>
    <dbReference type="NCBI Taxonomy" id="4533"/>
    <lineage>
        <taxon>Eukaryota</taxon>
        <taxon>Viridiplantae</taxon>
        <taxon>Streptophyta</taxon>
        <taxon>Embryophyta</taxon>
        <taxon>Tracheophyta</taxon>
        <taxon>Spermatophyta</taxon>
        <taxon>Magnoliopsida</taxon>
        <taxon>Liliopsida</taxon>
        <taxon>Poales</taxon>
        <taxon>Poaceae</taxon>
        <taxon>BOP clade</taxon>
        <taxon>Oryzoideae</taxon>
        <taxon>Oryzeae</taxon>
        <taxon>Oryzinae</taxon>
        <taxon>Oryza</taxon>
    </lineage>
</organism>
<dbReference type="HOGENOM" id="CLU_1707013_0_0_1"/>
<evidence type="ECO:0000313" key="2">
    <source>
        <dbReference type="Proteomes" id="UP000006038"/>
    </source>
</evidence>
<accession>J3LH74</accession>
<reference evidence="1" key="1">
    <citation type="submission" date="2013-04" db="UniProtKB">
        <authorList>
            <consortium name="EnsemblPlants"/>
        </authorList>
    </citation>
    <scope>IDENTIFICATION</scope>
</reference>
<dbReference type="EnsemblPlants" id="OB02G39910.1">
    <property type="protein sequence ID" value="OB02G39910.1"/>
    <property type="gene ID" value="OB02G39910"/>
</dbReference>
<dbReference type="PANTHER" id="PTHR31060">
    <property type="entry name" value="OSJNBA0011J08.25 PROTEIN-RELATED"/>
    <property type="match status" value="1"/>
</dbReference>
<dbReference type="Proteomes" id="UP000006038">
    <property type="component" value="Unassembled WGS sequence"/>
</dbReference>
<dbReference type="eggNOG" id="ENOG502QRMR">
    <property type="taxonomic scope" value="Eukaryota"/>
</dbReference>
<keyword evidence="2" id="KW-1185">Reference proteome</keyword>
<name>J3LH74_ORYBR</name>
<proteinExistence type="predicted"/>